<evidence type="ECO:0000313" key="4">
    <source>
        <dbReference type="EMBL" id="MBZ0159529.1"/>
    </source>
</evidence>
<evidence type="ECO:0000256" key="2">
    <source>
        <dbReference type="ARBA" id="ARBA00022729"/>
    </source>
</evidence>
<dbReference type="GO" id="GO:0050821">
    <property type="term" value="P:protein stabilization"/>
    <property type="evidence" value="ECO:0007669"/>
    <property type="project" value="TreeGrafter"/>
</dbReference>
<dbReference type="EMBL" id="JAIOIU010000061">
    <property type="protein sequence ID" value="MBZ0159529.1"/>
    <property type="molecule type" value="Genomic_DNA"/>
</dbReference>
<protein>
    <submittedName>
        <fullName evidence="4">OmpH family outer membrane protein</fullName>
    </submittedName>
</protein>
<dbReference type="PANTHER" id="PTHR35089:SF1">
    <property type="entry name" value="CHAPERONE PROTEIN SKP"/>
    <property type="match status" value="1"/>
</dbReference>
<dbReference type="Gene3D" id="3.30.910.20">
    <property type="entry name" value="Skp domain"/>
    <property type="match status" value="1"/>
</dbReference>
<dbReference type="PANTHER" id="PTHR35089">
    <property type="entry name" value="CHAPERONE PROTEIN SKP"/>
    <property type="match status" value="1"/>
</dbReference>
<dbReference type="InterPro" id="IPR005632">
    <property type="entry name" value="Chaperone_Skp"/>
</dbReference>
<keyword evidence="2" id="KW-0732">Signal</keyword>
<comment type="caution">
    <text evidence="4">The sequence shown here is derived from an EMBL/GenBank/DDBJ whole genome shotgun (WGS) entry which is preliminary data.</text>
</comment>
<evidence type="ECO:0000256" key="3">
    <source>
        <dbReference type="SAM" id="Coils"/>
    </source>
</evidence>
<name>A0AAJ1AHK1_9BACT</name>
<dbReference type="InterPro" id="IPR024930">
    <property type="entry name" value="Skp_dom_sf"/>
</dbReference>
<evidence type="ECO:0000313" key="5">
    <source>
        <dbReference type="Proteomes" id="UP001197609"/>
    </source>
</evidence>
<feature type="coiled-coil region" evidence="3">
    <location>
        <begin position="59"/>
        <end position="130"/>
    </location>
</feature>
<gene>
    <name evidence="4" type="ORF">K8G79_05270</name>
</gene>
<dbReference type="GO" id="GO:0005829">
    <property type="term" value="C:cytosol"/>
    <property type="evidence" value="ECO:0007669"/>
    <property type="project" value="TreeGrafter"/>
</dbReference>
<evidence type="ECO:0000256" key="1">
    <source>
        <dbReference type="ARBA" id="ARBA00009091"/>
    </source>
</evidence>
<keyword evidence="3" id="KW-0175">Coiled coil</keyword>
<accession>A0AAJ1AHK1</accession>
<dbReference type="SMART" id="SM00935">
    <property type="entry name" value="OmpH"/>
    <property type="match status" value="1"/>
</dbReference>
<dbReference type="Proteomes" id="UP001197609">
    <property type="component" value="Unassembled WGS sequence"/>
</dbReference>
<reference evidence="4 5" key="1">
    <citation type="journal article" date="2021" name="bioRxiv">
        <title>Unraveling nitrogen, sulfur and carbon metabolic pathways and microbial community transcriptional responses to substrate deprivation and toxicity stresses in a bioreactor mimicking anoxic brackish coastal sediment conditions.</title>
        <authorList>
            <person name="Martins P.D."/>
            <person name="Echeveste M.J."/>
            <person name="Arshad A."/>
            <person name="Kurth J."/>
            <person name="Ouboter H."/>
            <person name="Jetten M.S.M."/>
            <person name="Welte C.U."/>
        </authorList>
    </citation>
    <scope>NUCLEOTIDE SEQUENCE [LARGE SCALE GENOMIC DNA]</scope>
    <source>
        <strain evidence="4">MAG_38</strain>
    </source>
</reference>
<dbReference type="Pfam" id="PF03938">
    <property type="entry name" value="OmpH"/>
    <property type="match status" value="1"/>
</dbReference>
<sequence length="185" mass="20493">MMKTISTVVRFFSECSIAYLIAGIALTVPSAASGQEPSKIGVLDFREVALGSKAGKAAKARLDKLAEKLKKEMKTEQTKLLARRKDLEAAAPRLTSAEQQARTAALEQGEAVLQRLLEDKTEELKDAETKSIQELADRIDPILSAYITEKGFSLILEARRPGLLYFDKHLDISAEIIKRFNRTSK</sequence>
<organism evidence="4 5">
    <name type="scientific">Candidatus Methylomirabilis tolerans</name>
    <dbReference type="NCBI Taxonomy" id="3123416"/>
    <lineage>
        <taxon>Bacteria</taxon>
        <taxon>Candidatus Methylomirabilota</taxon>
        <taxon>Candidatus Methylomirabilia</taxon>
        <taxon>Candidatus Methylomirabilales</taxon>
        <taxon>Candidatus Methylomirabilaceae</taxon>
        <taxon>Candidatus Methylomirabilis</taxon>
    </lineage>
</organism>
<dbReference type="AlphaFoldDB" id="A0AAJ1AHK1"/>
<dbReference type="GO" id="GO:0051082">
    <property type="term" value="F:unfolded protein binding"/>
    <property type="evidence" value="ECO:0007669"/>
    <property type="project" value="InterPro"/>
</dbReference>
<comment type="similarity">
    <text evidence="1">Belongs to the Skp family.</text>
</comment>
<dbReference type="SUPFAM" id="SSF111384">
    <property type="entry name" value="OmpH-like"/>
    <property type="match status" value="1"/>
</dbReference>
<proteinExistence type="inferred from homology"/>